<dbReference type="EMBL" id="JAPZBO010000007">
    <property type="protein sequence ID" value="KAJ5311569.1"/>
    <property type="molecule type" value="Genomic_DNA"/>
</dbReference>
<dbReference type="InterPro" id="IPR040343">
    <property type="entry name" value="Cet1/Ctl1"/>
</dbReference>
<comment type="subunit">
    <text evidence="8">Heterodimer. The mRNA-capping enzyme is composed of two separate chains alpha and beta, respectively a mRNA guanylyltransferase and an mRNA 5'-triphosphate monophosphatase.</text>
</comment>
<gene>
    <name evidence="11" type="ORF">N7476_007429</name>
</gene>
<evidence type="ECO:0000256" key="6">
    <source>
        <dbReference type="ARBA" id="ARBA00023242"/>
    </source>
</evidence>
<evidence type="ECO:0000256" key="4">
    <source>
        <dbReference type="ARBA" id="ARBA00022664"/>
    </source>
</evidence>
<dbReference type="Proteomes" id="UP001147746">
    <property type="component" value="Unassembled WGS sequence"/>
</dbReference>
<comment type="caution">
    <text evidence="11">The sequence shown here is derived from an EMBL/GenBank/DDBJ whole genome shotgun (WGS) entry which is preliminary data.</text>
</comment>
<feature type="region of interest" description="Disordered" evidence="9">
    <location>
        <begin position="1"/>
        <end position="483"/>
    </location>
</feature>
<name>A0A9W9PUH1_9EURO</name>
<dbReference type="InterPro" id="IPR037009">
    <property type="entry name" value="mRNA_triPase_Cet1_sf"/>
</dbReference>
<keyword evidence="8" id="KW-0506">mRNA capping</keyword>
<evidence type="ECO:0000256" key="3">
    <source>
        <dbReference type="ARBA" id="ARBA00006345"/>
    </source>
</evidence>
<protein>
    <recommendedName>
        <fullName evidence="8">mRNA-capping enzyme subunit beta</fullName>
        <ecNumber evidence="8">3.6.1.74</ecNumber>
    </recommendedName>
    <alternativeName>
        <fullName evidence="8">mRNA 5'-phosphatase</fullName>
    </alternativeName>
    <alternativeName>
        <fullName evidence="8">mRNA 5'-triphosphate monophosphatase</fullName>
    </alternativeName>
</protein>
<comment type="cofactor">
    <cofactor evidence="1 8">
        <name>Mg(2+)</name>
        <dbReference type="ChEBI" id="CHEBI:18420"/>
    </cofactor>
</comment>
<dbReference type="GO" id="GO:0004651">
    <property type="term" value="F:polynucleotide 5'-phosphatase activity"/>
    <property type="evidence" value="ECO:0007669"/>
    <property type="project" value="UniProtKB-UniRule"/>
</dbReference>
<keyword evidence="4 8" id="KW-0507">mRNA processing</keyword>
<comment type="catalytic activity">
    <reaction evidence="7">
        <text>a 5'-end triphospho-ribonucleoside in mRNA + H2O = a 5'-end diphospho-ribonucleoside in mRNA + phosphate + H(+)</text>
        <dbReference type="Rhea" id="RHEA:67004"/>
        <dbReference type="Rhea" id="RHEA-COMP:17164"/>
        <dbReference type="Rhea" id="RHEA-COMP:17165"/>
        <dbReference type="ChEBI" id="CHEBI:15377"/>
        <dbReference type="ChEBI" id="CHEBI:15378"/>
        <dbReference type="ChEBI" id="CHEBI:43474"/>
        <dbReference type="ChEBI" id="CHEBI:167616"/>
        <dbReference type="ChEBI" id="CHEBI:167618"/>
        <dbReference type="EC" id="3.6.1.74"/>
    </reaction>
    <physiologicalReaction direction="left-to-right" evidence="7">
        <dbReference type="Rhea" id="RHEA:67005"/>
    </physiologicalReaction>
</comment>
<dbReference type="InterPro" id="IPR007110">
    <property type="entry name" value="Ig-like_dom"/>
</dbReference>
<evidence type="ECO:0000313" key="12">
    <source>
        <dbReference type="Proteomes" id="UP001147746"/>
    </source>
</evidence>
<dbReference type="GO" id="GO:0006370">
    <property type="term" value="P:7-methylguanosine mRNA capping"/>
    <property type="evidence" value="ECO:0007669"/>
    <property type="project" value="UniProtKB-UniRule"/>
</dbReference>
<dbReference type="InterPro" id="IPR033469">
    <property type="entry name" value="CYTH-like_dom_sf"/>
</dbReference>
<reference evidence="11" key="2">
    <citation type="journal article" date="2023" name="IMA Fungus">
        <title>Comparative genomic study of the Penicillium genus elucidates a diverse pangenome and 15 lateral gene transfer events.</title>
        <authorList>
            <person name="Petersen C."/>
            <person name="Sorensen T."/>
            <person name="Nielsen M.R."/>
            <person name="Sondergaard T.E."/>
            <person name="Sorensen J.L."/>
            <person name="Fitzpatrick D.A."/>
            <person name="Frisvad J.C."/>
            <person name="Nielsen K.L."/>
        </authorList>
    </citation>
    <scope>NUCLEOTIDE SEQUENCE</scope>
    <source>
        <strain evidence="11">IBT 21472</strain>
    </source>
</reference>
<dbReference type="GO" id="GO:0031533">
    <property type="term" value="C:mRNA capping enzyme complex"/>
    <property type="evidence" value="ECO:0007669"/>
    <property type="project" value="UniProtKB-UniRule"/>
</dbReference>
<evidence type="ECO:0000256" key="9">
    <source>
        <dbReference type="SAM" id="MobiDB-lite"/>
    </source>
</evidence>
<evidence type="ECO:0000256" key="8">
    <source>
        <dbReference type="RuleBase" id="RU367053"/>
    </source>
</evidence>
<evidence type="ECO:0000259" key="10">
    <source>
        <dbReference type="PROSITE" id="PS50835"/>
    </source>
</evidence>
<dbReference type="InterPro" id="IPR004206">
    <property type="entry name" value="mRNA_triPase_Cet1"/>
</dbReference>
<dbReference type="EC" id="3.6.1.74" evidence="8"/>
<dbReference type="SUPFAM" id="SSF55154">
    <property type="entry name" value="CYTH-like phosphatases"/>
    <property type="match status" value="1"/>
</dbReference>
<dbReference type="Gene3D" id="3.20.100.10">
    <property type="entry name" value="mRNA triphosphatase Cet1-like"/>
    <property type="match status" value="1"/>
</dbReference>
<sequence>MDLRTIMNNDGGSKPAPPTQTSSSPIDPTQQQRAQQNYSDFATRPPQPPLQHPHGSPERSSPYAPPQSPYQQFKGAPAPPPLNTGAQSQRSQSPPQVMTPYGPGARDQYSASAYNSHPQHPAGPLASPYTPQPLSAGLHHPEQGSYFAQQRSHSLQSVMTNPQAPGETFRPRDSPPTATQPPPHHFSPPSHRPAPETPLGPPAAFSSRKSPSVRPLSSGRDSPRNPLSSPRPMQDTPMRDSTNTQSPSLSRNFSPSSRPSESTPQPHPAGLKQEHMGTASPEASRQNSIAGTSETAGAPMRSSEDGRWNESPTASFPSGPGAETRVSPIAMANAQMNSFSGPRSGSHPLKSVKMEVDHDPMPRFENQPSIDNPLPKAKRRRYNEPPIYAQRSVRTKGKCPVIPNPQSPVPKHLRQSSQEPWAARRRSSTNASAVTTATSHAVRTPGSVPPSANGPPPQAAPAPAPMPAPALAPQASTRPVGSLGPWEPSITGLIPFEEITKSLCDFLFKHVVMRNDVAVGGAGSAATGQGTIIEVEAKLGHVIDQDRRERLRLPVLTESVINRDSGFRTAFESSMTVEQHRAMNNFLNETVRHSMPAADPKRIPLTYAHKKERDTFYEVDPNDLPPVIRQNLNPRHKPKVRVTTDQRTGEVIAKIIKCRVADIDVYSPRTTVDWRVSVNLEMEYEGDHTQLPMVDASKGGRGERNKDRMSYRHLAYQIDLTQVARAELATKNEFEHELEIEISAAEIRRQGTLAMAGDPSNQYEELVKGFVDNIRVLARAVPP</sequence>
<feature type="compositionally biased region" description="Polar residues" evidence="9">
    <location>
        <begin position="334"/>
        <end position="343"/>
    </location>
</feature>
<comment type="similarity">
    <text evidence="3 8">Belongs to the fungal TPase family.</text>
</comment>
<feature type="compositionally biased region" description="Polar residues" evidence="9">
    <location>
        <begin position="19"/>
        <end position="40"/>
    </location>
</feature>
<comment type="function">
    <text evidence="8">First step of mRNA capping. Converts the 5'-triphosphate end of a nascent mRNA chain into a diphosphate end.</text>
</comment>
<feature type="compositionally biased region" description="Polar residues" evidence="9">
    <location>
        <begin position="281"/>
        <end position="295"/>
    </location>
</feature>
<dbReference type="GO" id="GO:0140818">
    <property type="term" value="F:mRNA 5'-triphosphate monophosphatase activity"/>
    <property type="evidence" value="ECO:0007669"/>
    <property type="project" value="UniProtKB-EC"/>
</dbReference>
<dbReference type="PROSITE" id="PS50835">
    <property type="entry name" value="IG_LIKE"/>
    <property type="match status" value="1"/>
</dbReference>
<feature type="compositionally biased region" description="Polar residues" evidence="9">
    <location>
        <begin position="109"/>
        <end position="118"/>
    </location>
</feature>
<dbReference type="AlphaFoldDB" id="A0A9W9PUH1"/>
<dbReference type="CDD" id="cd07470">
    <property type="entry name" value="CYTH-like_mRNA_RTPase"/>
    <property type="match status" value="1"/>
</dbReference>
<feature type="compositionally biased region" description="Low complexity" evidence="9">
    <location>
        <begin position="428"/>
        <end position="451"/>
    </location>
</feature>
<dbReference type="Pfam" id="PF02940">
    <property type="entry name" value="mRNA_triPase"/>
    <property type="match status" value="1"/>
</dbReference>
<evidence type="ECO:0000256" key="1">
    <source>
        <dbReference type="ARBA" id="ARBA00001946"/>
    </source>
</evidence>
<organism evidence="11 12">
    <name type="scientific">Penicillium atrosanguineum</name>
    <dbReference type="NCBI Taxonomy" id="1132637"/>
    <lineage>
        <taxon>Eukaryota</taxon>
        <taxon>Fungi</taxon>
        <taxon>Dikarya</taxon>
        <taxon>Ascomycota</taxon>
        <taxon>Pezizomycotina</taxon>
        <taxon>Eurotiomycetes</taxon>
        <taxon>Eurotiomycetidae</taxon>
        <taxon>Eurotiales</taxon>
        <taxon>Aspergillaceae</taxon>
        <taxon>Penicillium</taxon>
    </lineage>
</organism>
<reference evidence="11" key="1">
    <citation type="submission" date="2022-12" db="EMBL/GenBank/DDBJ databases">
        <authorList>
            <person name="Petersen C."/>
        </authorList>
    </citation>
    <scope>NUCLEOTIDE SEQUENCE</scope>
    <source>
        <strain evidence="11">IBT 21472</strain>
    </source>
</reference>
<feature type="compositionally biased region" description="Pro residues" evidence="9">
    <location>
        <begin position="178"/>
        <end position="201"/>
    </location>
</feature>
<keyword evidence="5 8" id="KW-0378">Hydrolase</keyword>
<evidence type="ECO:0000313" key="11">
    <source>
        <dbReference type="EMBL" id="KAJ5311569.1"/>
    </source>
</evidence>
<feature type="compositionally biased region" description="Polar residues" evidence="9">
    <location>
        <begin position="84"/>
        <end position="96"/>
    </location>
</feature>
<accession>A0A9W9PUH1</accession>
<dbReference type="FunFam" id="3.20.100.10:FF:000002">
    <property type="entry name" value="mRNA capping nucleoside-triphosphatase, putative"/>
    <property type="match status" value="1"/>
</dbReference>
<dbReference type="PANTHER" id="PTHR28118">
    <property type="entry name" value="POLYNUCLEOTIDE 5'-TRIPHOSPHATASE-RELATED"/>
    <property type="match status" value="1"/>
</dbReference>
<proteinExistence type="inferred from homology"/>
<feature type="domain" description="Ig-like" evidence="10">
    <location>
        <begin position="638"/>
        <end position="674"/>
    </location>
</feature>
<comment type="subcellular location">
    <subcellularLocation>
        <location evidence="2 8">Nucleus</location>
    </subcellularLocation>
</comment>
<evidence type="ECO:0000256" key="7">
    <source>
        <dbReference type="ARBA" id="ARBA00047740"/>
    </source>
</evidence>
<keyword evidence="6 8" id="KW-0539">Nucleus</keyword>
<feature type="compositionally biased region" description="Polar residues" evidence="9">
    <location>
        <begin position="146"/>
        <end position="163"/>
    </location>
</feature>
<keyword evidence="12" id="KW-1185">Reference proteome</keyword>
<feature type="compositionally biased region" description="Polar residues" evidence="9">
    <location>
        <begin position="1"/>
        <end position="11"/>
    </location>
</feature>
<dbReference type="PANTHER" id="PTHR28118:SF1">
    <property type="entry name" value="POLYNUCLEOTIDE 5'-TRIPHOSPHATASE CTL1-RELATED"/>
    <property type="match status" value="1"/>
</dbReference>
<feature type="compositionally biased region" description="Pro residues" evidence="9">
    <location>
        <begin position="452"/>
        <end position="470"/>
    </location>
</feature>
<feature type="compositionally biased region" description="Basic and acidic residues" evidence="9">
    <location>
        <begin position="352"/>
        <end position="362"/>
    </location>
</feature>
<evidence type="ECO:0000256" key="5">
    <source>
        <dbReference type="ARBA" id="ARBA00022801"/>
    </source>
</evidence>
<evidence type="ECO:0000256" key="2">
    <source>
        <dbReference type="ARBA" id="ARBA00004123"/>
    </source>
</evidence>
<feature type="compositionally biased region" description="Low complexity" evidence="9">
    <location>
        <begin position="246"/>
        <end position="264"/>
    </location>
</feature>